<evidence type="ECO:0000256" key="1">
    <source>
        <dbReference type="SAM" id="Phobius"/>
    </source>
</evidence>
<accession>A0A7C9MU36</accession>
<gene>
    <name evidence="2" type="ORF">GTA51_04275</name>
</gene>
<name>A0A7C9MU36_9BACT</name>
<feature type="transmembrane region" description="Helical" evidence="1">
    <location>
        <begin position="13"/>
        <end position="31"/>
    </location>
</feature>
<proteinExistence type="predicted"/>
<dbReference type="Proteomes" id="UP000482487">
    <property type="component" value="Unassembled WGS sequence"/>
</dbReference>
<keyword evidence="3" id="KW-1185">Reference proteome</keyword>
<reference evidence="2 3" key="1">
    <citation type="submission" date="2020-01" db="EMBL/GenBank/DDBJ databases">
        <title>Genome sequence of Desulfovibrio aerotolerans DSM 16695(T).</title>
        <authorList>
            <person name="Karnachuk O."/>
            <person name="Avakyan M."/>
            <person name="Mardanov A."/>
            <person name="Kadnikov V."/>
            <person name="Ravin N."/>
        </authorList>
    </citation>
    <scope>NUCLEOTIDE SEQUENCE [LARGE SCALE GENOMIC DNA]</scope>
    <source>
        <strain evidence="2 3">DSM 16695</strain>
    </source>
</reference>
<dbReference type="EMBL" id="WVUD01000004">
    <property type="protein sequence ID" value="MYL82354.1"/>
    <property type="molecule type" value="Genomic_DNA"/>
</dbReference>
<dbReference type="RefSeq" id="WP_160958983.1">
    <property type="nucleotide sequence ID" value="NZ_WVUD01000004.1"/>
</dbReference>
<comment type="caution">
    <text evidence="2">The sequence shown here is derived from an EMBL/GenBank/DDBJ whole genome shotgun (WGS) entry which is preliminary data.</text>
</comment>
<evidence type="ECO:0000313" key="3">
    <source>
        <dbReference type="Proteomes" id="UP000482487"/>
    </source>
</evidence>
<keyword evidence="1" id="KW-0812">Transmembrane</keyword>
<dbReference type="OrthoDB" id="5458541at2"/>
<keyword evidence="1" id="KW-0472">Membrane</keyword>
<organism evidence="2 3">
    <name type="scientific">Solidesulfovibrio aerotolerans</name>
    <dbReference type="NCBI Taxonomy" id="295255"/>
    <lineage>
        <taxon>Bacteria</taxon>
        <taxon>Pseudomonadati</taxon>
        <taxon>Thermodesulfobacteriota</taxon>
        <taxon>Desulfovibrionia</taxon>
        <taxon>Desulfovibrionales</taxon>
        <taxon>Desulfovibrionaceae</taxon>
        <taxon>Solidesulfovibrio</taxon>
    </lineage>
</organism>
<sequence length="98" mass="10406">MTVLEGDWRWLETLAHLGAALVFLLVGWRLGRESVGAPMFSYRALPRAAEETVVEETDPWSAAFIGGSAEGGRPAAVDIFETLRPSQGGANGGRGGFS</sequence>
<evidence type="ECO:0000313" key="2">
    <source>
        <dbReference type="EMBL" id="MYL82354.1"/>
    </source>
</evidence>
<keyword evidence="1" id="KW-1133">Transmembrane helix</keyword>
<protein>
    <submittedName>
        <fullName evidence="2">Uncharacterized protein</fullName>
    </submittedName>
</protein>
<dbReference type="AlphaFoldDB" id="A0A7C9MU36"/>